<keyword evidence="2" id="KW-1185">Reference proteome</keyword>
<reference evidence="1" key="1">
    <citation type="submission" date="2023-10" db="EMBL/GenBank/DDBJ databases">
        <authorList>
            <person name="Rodriguez Cubillos JULIANA M."/>
            <person name="De Vega J."/>
        </authorList>
    </citation>
    <scope>NUCLEOTIDE SEQUENCE</scope>
</reference>
<accession>A0ACB0ITD2</accession>
<comment type="caution">
    <text evidence="1">The sequence shown here is derived from an EMBL/GenBank/DDBJ whole genome shotgun (WGS) entry which is preliminary data.</text>
</comment>
<proteinExistence type="predicted"/>
<evidence type="ECO:0000313" key="2">
    <source>
        <dbReference type="Proteomes" id="UP001177021"/>
    </source>
</evidence>
<dbReference type="EMBL" id="CASHSV030000002">
    <property type="protein sequence ID" value="CAJ2635109.1"/>
    <property type="molecule type" value="Genomic_DNA"/>
</dbReference>
<evidence type="ECO:0000313" key="1">
    <source>
        <dbReference type="EMBL" id="CAJ2635109.1"/>
    </source>
</evidence>
<sequence length="152" mass="17936">MGELKQVIENNQLKISTWLTILFGLYFFFEPLNITFLIYSLLSIYTLIKIFCWYLFVEIMNSFARKFYIISMLFLSLVLLLVISICEVEAELCREESKMWRGPCFFSDSECNTWCIKSEVALFGACEFPFACVCYFTCEPNQIRDEQSFTLQ</sequence>
<protein>
    <submittedName>
        <fullName evidence="1">Uncharacterized protein</fullName>
    </submittedName>
</protein>
<name>A0ACB0ITD2_TRIPR</name>
<dbReference type="Proteomes" id="UP001177021">
    <property type="component" value="Unassembled WGS sequence"/>
</dbReference>
<organism evidence="1 2">
    <name type="scientific">Trifolium pratense</name>
    <name type="common">Red clover</name>
    <dbReference type="NCBI Taxonomy" id="57577"/>
    <lineage>
        <taxon>Eukaryota</taxon>
        <taxon>Viridiplantae</taxon>
        <taxon>Streptophyta</taxon>
        <taxon>Embryophyta</taxon>
        <taxon>Tracheophyta</taxon>
        <taxon>Spermatophyta</taxon>
        <taxon>Magnoliopsida</taxon>
        <taxon>eudicotyledons</taxon>
        <taxon>Gunneridae</taxon>
        <taxon>Pentapetalae</taxon>
        <taxon>rosids</taxon>
        <taxon>fabids</taxon>
        <taxon>Fabales</taxon>
        <taxon>Fabaceae</taxon>
        <taxon>Papilionoideae</taxon>
        <taxon>50 kb inversion clade</taxon>
        <taxon>NPAAA clade</taxon>
        <taxon>Hologalegina</taxon>
        <taxon>IRL clade</taxon>
        <taxon>Trifolieae</taxon>
        <taxon>Trifolium</taxon>
    </lineage>
</organism>
<gene>
    <name evidence="1" type="ORF">MILVUS5_LOCUS5866</name>
</gene>